<feature type="region of interest" description="Disordered" evidence="1">
    <location>
        <begin position="288"/>
        <end position="311"/>
    </location>
</feature>
<feature type="compositionally biased region" description="Gly residues" evidence="1">
    <location>
        <begin position="615"/>
        <end position="636"/>
    </location>
</feature>
<dbReference type="GeneID" id="30195827"/>
<dbReference type="EMBL" id="AWGH01000024">
    <property type="protein sequence ID" value="ODN88813.1"/>
    <property type="molecule type" value="Genomic_DNA"/>
</dbReference>
<feature type="compositionally biased region" description="Polar residues" evidence="1">
    <location>
        <begin position="50"/>
        <end position="62"/>
    </location>
</feature>
<organism evidence="2 3">
    <name type="scientific">Cryptococcus wingfieldii CBS 7118</name>
    <dbReference type="NCBI Taxonomy" id="1295528"/>
    <lineage>
        <taxon>Eukaryota</taxon>
        <taxon>Fungi</taxon>
        <taxon>Dikarya</taxon>
        <taxon>Basidiomycota</taxon>
        <taxon>Agaricomycotina</taxon>
        <taxon>Tremellomycetes</taxon>
        <taxon>Tremellales</taxon>
        <taxon>Cryptococcaceae</taxon>
        <taxon>Cryptococcus</taxon>
    </lineage>
</organism>
<feature type="compositionally biased region" description="Basic and acidic residues" evidence="1">
    <location>
        <begin position="584"/>
        <end position="608"/>
    </location>
</feature>
<feature type="region of interest" description="Disordered" evidence="1">
    <location>
        <begin position="753"/>
        <end position="815"/>
    </location>
</feature>
<feature type="compositionally biased region" description="Acidic residues" evidence="1">
    <location>
        <begin position="651"/>
        <end position="662"/>
    </location>
</feature>
<feature type="region of interest" description="Disordered" evidence="1">
    <location>
        <begin position="505"/>
        <end position="525"/>
    </location>
</feature>
<dbReference type="OrthoDB" id="2575875at2759"/>
<feature type="region of interest" description="Disordered" evidence="1">
    <location>
        <begin position="1"/>
        <end position="123"/>
    </location>
</feature>
<feature type="region of interest" description="Disordered" evidence="1">
    <location>
        <begin position="574"/>
        <end position="662"/>
    </location>
</feature>
<evidence type="ECO:0000313" key="2">
    <source>
        <dbReference type="EMBL" id="ODN88813.1"/>
    </source>
</evidence>
<feature type="region of interest" description="Disordered" evidence="1">
    <location>
        <begin position="683"/>
        <end position="724"/>
    </location>
</feature>
<sequence>MDGNDDQRGVRPDPPKKRRLIDGTKNWFKNIFAKPATGNASTAGLDEQRQLSPPQELHQSSSTEEHEQGPDERRQLPPPKEVQSSSTEEHEQPSEPAPRRSGRYQAKQPQQSPTAPPVASQEPALLDEAILEEFDRYVRCAWNPTPIPTDERLEEWSEHRLGDILRLELPEPLALEVASESYFNLMLIIFTGEPEADLKDALFSDSRRSPKAFVRLDSSRRPRGQVGIVHSLAGNLLHQHSPYSLVREPTHSAVADALYSATKRLKRDGEIDSALRYIANKIHNDLREPKQSRASQLGAAQSSEVPSSKASSTTGVVETDFSYAFFWRPRIPFRVLKREHPLYRAVLMVVEMKQLQVDHDVKIKVPPGQAKKQYEQGLSQVIKYLYHAWEKFGTRIGLFVCGPFFARLLVTDDKGNIAVECKPCPNVGQEYSSPGSYFKEFDYLSLPHSLLLPYSTNSQLAEQLGVDDPLPLLNLEGLRKFEELSTHVFKSAFDMKVAAALGKRYDPSPTSTSAQGQDSGFPTLCDLSPQNDAAIVKAGPRSPIHWYISARRDAKDRVDEHDVKRFLEAFKAHVLSSSSPPKDSGSHNPDDGEGDNRGREGDKDEGHKDSHHGRSGGYGGYWGGGGGGGGGQGGEKATGAKSGGPQAKEEEFQENFEDDVEENVEEYDGQDFLDKVKSWAPHSADPAFALDPAPCLPPTSRPPSTSDDEDDEEVWPDYVDTDSLPPSITIKAVLSSTMDQLIDDALKEQRLLSGCTADTSERPSPTRTARTDGSGSTPGTASTLLNASPPSGVLSKHLEERPAEGSLREGQGLSE</sequence>
<feature type="compositionally biased region" description="Polar residues" evidence="1">
    <location>
        <begin position="292"/>
        <end position="311"/>
    </location>
</feature>
<feature type="compositionally biased region" description="Polar residues" evidence="1">
    <location>
        <begin position="756"/>
        <end position="789"/>
    </location>
</feature>
<gene>
    <name evidence="2" type="ORF">L198_06615</name>
</gene>
<feature type="compositionally biased region" description="Acidic residues" evidence="1">
    <location>
        <begin position="706"/>
        <end position="715"/>
    </location>
</feature>
<dbReference type="Proteomes" id="UP000094819">
    <property type="component" value="Unassembled WGS sequence"/>
</dbReference>
<dbReference type="RefSeq" id="XP_019029371.1">
    <property type="nucleotide sequence ID" value="XM_019178670.1"/>
</dbReference>
<name>A0A1E3IJP9_9TREE</name>
<keyword evidence="3" id="KW-1185">Reference proteome</keyword>
<feature type="compositionally biased region" description="Polar residues" evidence="1">
    <location>
        <begin position="508"/>
        <end position="520"/>
    </location>
</feature>
<feature type="compositionally biased region" description="Basic and acidic residues" evidence="1">
    <location>
        <begin position="796"/>
        <end position="807"/>
    </location>
</feature>
<feature type="compositionally biased region" description="Basic and acidic residues" evidence="1">
    <location>
        <begin position="1"/>
        <end position="15"/>
    </location>
</feature>
<dbReference type="AlphaFoldDB" id="A0A1E3IJP9"/>
<proteinExistence type="predicted"/>
<feature type="compositionally biased region" description="Basic and acidic residues" evidence="1">
    <location>
        <begin position="63"/>
        <end position="75"/>
    </location>
</feature>
<comment type="caution">
    <text evidence="2">The sequence shown here is derived from an EMBL/GenBank/DDBJ whole genome shotgun (WGS) entry which is preliminary data.</text>
</comment>
<accession>A0A1E3IJP9</accession>
<evidence type="ECO:0000256" key="1">
    <source>
        <dbReference type="SAM" id="MobiDB-lite"/>
    </source>
</evidence>
<protein>
    <submittedName>
        <fullName evidence="2">Uncharacterized protein</fullName>
    </submittedName>
</protein>
<reference evidence="2 3" key="1">
    <citation type="submission" date="2016-06" db="EMBL/GenBank/DDBJ databases">
        <title>Evolution of pathogenesis and genome organization in the Tremellales.</title>
        <authorList>
            <person name="Cuomo C."/>
            <person name="Litvintseva A."/>
            <person name="Heitman J."/>
            <person name="Chen Y."/>
            <person name="Sun S."/>
            <person name="Springer D."/>
            <person name="Dromer F."/>
            <person name="Young S."/>
            <person name="Zeng Q."/>
            <person name="Chapman S."/>
            <person name="Gujja S."/>
            <person name="Saif S."/>
            <person name="Birren B."/>
        </authorList>
    </citation>
    <scope>NUCLEOTIDE SEQUENCE [LARGE SCALE GENOMIC DNA]</scope>
    <source>
        <strain evidence="2 3">CBS 7118</strain>
    </source>
</reference>
<evidence type="ECO:0000313" key="3">
    <source>
        <dbReference type="Proteomes" id="UP000094819"/>
    </source>
</evidence>